<dbReference type="InParanoid" id="G4T864"/>
<gene>
    <name evidence="1" type="ORF">PIIN_01350</name>
</gene>
<name>G4T864_SERID</name>
<dbReference type="EMBL" id="CAFZ01000015">
    <property type="protein sequence ID" value="CCA67521.1"/>
    <property type="molecule type" value="Genomic_DNA"/>
</dbReference>
<evidence type="ECO:0000313" key="2">
    <source>
        <dbReference type="Proteomes" id="UP000007148"/>
    </source>
</evidence>
<accession>G4T864</accession>
<dbReference type="SUPFAM" id="SSF52058">
    <property type="entry name" value="L domain-like"/>
    <property type="match status" value="1"/>
</dbReference>
<sequence length="411" mass="46335">MTSPCISDVLPAEILRTILRYATSSPRVFDTSPENVSAAAQETANLLSFYGQDILDSLPTKRSLSRVSKLFHQLVEEFLLEAIVVTEYDRLAQLRIVLSSERSMPRSGNGALLKGSYCRRMDFLLGRRGHYWAGEGQYKGFKSLWGLLPNLTNLELLIIDPYQSGTLWETQITLSKGFWSLLRTRCAHSLRLLHINNVEADAGHIHLALAPFTNLESLELRGGWHGRTLPPETPTTTLPRLHNLRAFYPEIMSSISMPALQHAAIITSTIISDGSTLKIRPDVLTELDYCGPPMDIFELCDAFPNLRRFGIYKPRISNPGSIPWTHNGGCAEKLEEIDVFNLHSLSLAPSLIHTLVTHCRVGSFPALRRVKYVEQECYFHEAEVQSVEPDSKSLTQLGIDFIIEKKWFPLY</sequence>
<dbReference type="OrthoDB" id="2973896at2759"/>
<organism evidence="1 2">
    <name type="scientific">Serendipita indica (strain DSM 11827)</name>
    <name type="common">Root endophyte fungus</name>
    <name type="synonym">Piriformospora indica</name>
    <dbReference type="NCBI Taxonomy" id="1109443"/>
    <lineage>
        <taxon>Eukaryota</taxon>
        <taxon>Fungi</taxon>
        <taxon>Dikarya</taxon>
        <taxon>Basidiomycota</taxon>
        <taxon>Agaricomycotina</taxon>
        <taxon>Agaricomycetes</taxon>
        <taxon>Sebacinales</taxon>
        <taxon>Serendipitaceae</taxon>
        <taxon>Serendipita</taxon>
    </lineage>
</organism>
<dbReference type="Gene3D" id="3.80.10.10">
    <property type="entry name" value="Ribonuclease Inhibitor"/>
    <property type="match status" value="1"/>
</dbReference>
<comment type="caution">
    <text evidence="1">The sequence shown here is derived from an EMBL/GenBank/DDBJ whole genome shotgun (WGS) entry which is preliminary data.</text>
</comment>
<dbReference type="AlphaFoldDB" id="G4T864"/>
<dbReference type="InterPro" id="IPR032675">
    <property type="entry name" value="LRR_dom_sf"/>
</dbReference>
<dbReference type="HOGENOM" id="CLU_669235_0_0_1"/>
<protein>
    <recommendedName>
        <fullName evidence="3">F-box domain-containing protein</fullName>
    </recommendedName>
</protein>
<keyword evidence="2" id="KW-1185">Reference proteome</keyword>
<proteinExistence type="predicted"/>
<dbReference type="Proteomes" id="UP000007148">
    <property type="component" value="Unassembled WGS sequence"/>
</dbReference>
<evidence type="ECO:0000313" key="1">
    <source>
        <dbReference type="EMBL" id="CCA67521.1"/>
    </source>
</evidence>
<reference evidence="1 2" key="1">
    <citation type="journal article" date="2011" name="PLoS Pathog.">
        <title>Endophytic Life Strategies Decoded by Genome and Transcriptome Analyses of the Mutualistic Root Symbiont Piriformospora indica.</title>
        <authorList>
            <person name="Zuccaro A."/>
            <person name="Lahrmann U."/>
            <person name="Guldener U."/>
            <person name="Langen G."/>
            <person name="Pfiffi S."/>
            <person name="Biedenkopf D."/>
            <person name="Wong P."/>
            <person name="Samans B."/>
            <person name="Grimm C."/>
            <person name="Basiewicz M."/>
            <person name="Murat C."/>
            <person name="Martin F."/>
            <person name="Kogel K.H."/>
        </authorList>
    </citation>
    <scope>NUCLEOTIDE SEQUENCE [LARGE SCALE GENOMIC DNA]</scope>
    <source>
        <strain evidence="1 2">DSM 11827</strain>
    </source>
</reference>
<evidence type="ECO:0008006" key="3">
    <source>
        <dbReference type="Google" id="ProtNLM"/>
    </source>
</evidence>